<feature type="region of interest" description="Disordered" evidence="3">
    <location>
        <begin position="503"/>
        <end position="527"/>
    </location>
</feature>
<dbReference type="GO" id="GO:0006887">
    <property type="term" value="P:exocytosis"/>
    <property type="evidence" value="ECO:0007669"/>
    <property type="project" value="TreeGrafter"/>
</dbReference>
<organism evidence="5 6">
    <name type="scientific">Candida parapsilosis</name>
    <name type="common">Yeast</name>
    <dbReference type="NCBI Taxonomy" id="5480"/>
    <lineage>
        <taxon>Eukaryota</taxon>
        <taxon>Fungi</taxon>
        <taxon>Dikarya</taxon>
        <taxon>Ascomycota</taxon>
        <taxon>Saccharomycotina</taxon>
        <taxon>Pichiomycetes</taxon>
        <taxon>Debaryomycetaceae</taxon>
        <taxon>Candida/Lodderomyces clade</taxon>
        <taxon>Candida</taxon>
    </lineage>
</organism>
<sequence>MSADDGNLDKRLEEEIGNLSTRLVTAVNRQVELEETVLHLRKTISELQSKNAVLTKSDENYQLILPKYLKLQEDFKDANIKKEVAENENGRLKSEVDDLTATLFDEANTMVSNASRETHNFKIKNKKLYEEIDEKNIIISNLQDQLQDLKQMFLKMEDKQRVMLSSSHASTPNLEQKGFNLDTKSVDEDYQVQQLSNSLYAPLITSLRFDLNNYNRDFKGFVYALLKPDFTLDSTHLKNHVYFKPIWTDEIESTVMHIPNLPSSTLLNRWQKNKVFWSSLIDGRVSIEPIKGYSEGSSRVVSGGTPVAPELLSIATEEPCAFCGESRAKLLEHCRLHHYKITEVDEVMIACYPLCHYCVVKLRNLCDFFAKLRLIKSNVFKLKQTQLYDDYVHGGSATSGSNFYKRTSSSSSSAMRSIASSSVAAAASDTDLVNGHIFDLKLNEEEESKLIKIYLILAQIRLKIFYSKLGLWENVNHLNDLNIEEIHYETFSCLISDKEERKTASNDYGTTTTTTSHMSTDSTTVRKSIDSSSSAVRKFIDSVAARKSIDLRSTSEPITSEKSVKDEKTNAKPGSSSNNSKNNLVPPSSRTKPESSRLATPEDESDTREFEDASSNFKSEVKESSTSQPDSKLEPNAFKSKSRQGSTSKPSSATSTPEKARPQSELTEAQLFLQKMKTKSNSPDMKNSELKRSKSKSKEFKAKMDKELDQTLEMLAENMEADRN</sequence>
<gene>
    <name evidence="5" type="ORF">FOB60_003248</name>
</gene>
<protein>
    <submittedName>
        <fullName evidence="5">GDP/GTP exchange factor Sec2p family protein</fullName>
    </submittedName>
</protein>
<evidence type="ECO:0000256" key="2">
    <source>
        <dbReference type="SAM" id="Coils"/>
    </source>
</evidence>
<feature type="compositionally biased region" description="Basic and acidic residues" evidence="3">
    <location>
        <begin position="686"/>
        <end position="702"/>
    </location>
</feature>
<dbReference type="Proteomes" id="UP000590412">
    <property type="component" value="Unassembled WGS sequence"/>
</dbReference>
<feature type="coiled-coil region" evidence="2">
    <location>
        <begin position="30"/>
        <end position="159"/>
    </location>
</feature>
<dbReference type="Gene3D" id="6.10.140.910">
    <property type="match status" value="1"/>
</dbReference>
<comment type="caution">
    <text evidence="5">The sequence shown here is derived from an EMBL/GenBank/DDBJ whole genome shotgun (WGS) entry which is preliminary data.</text>
</comment>
<accession>A0A8X7TAW2</accession>
<name>A0A8X7TAW2_CANPA</name>
<dbReference type="GO" id="GO:0051286">
    <property type="term" value="C:cell tip"/>
    <property type="evidence" value="ECO:0007669"/>
    <property type="project" value="TreeGrafter"/>
</dbReference>
<evidence type="ECO:0000259" key="4">
    <source>
        <dbReference type="Pfam" id="PF06428"/>
    </source>
</evidence>
<dbReference type="SUPFAM" id="SSF144284">
    <property type="entry name" value="Sec2 N-terminal region"/>
    <property type="match status" value="1"/>
</dbReference>
<dbReference type="PANTHER" id="PTHR14430">
    <property type="entry name" value="RABIN3-RELATED"/>
    <property type="match status" value="1"/>
</dbReference>
<evidence type="ECO:0000256" key="1">
    <source>
        <dbReference type="ARBA" id="ARBA00023054"/>
    </source>
</evidence>
<dbReference type="AlphaFoldDB" id="A0A8X7TAW2"/>
<keyword evidence="1 2" id="KW-0175">Coiled coil</keyword>
<dbReference type="InterPro" id="IPR009449">
    <property type="entry name" value="Sec2_N"/>
</dbReference>
<proteinExistence type="predicted"/>
<feature type="compositionally biased region" description="Low complexity" evidence="3">
    <location>
        <begin position="646"/>
        <end position="657"/>
    </location>
</feature>
<dbReference type="InterPro" id="IPR040351">
    <property type="entry name" value="RAB3IL/RAB3IP/Sec2"/>
</dbReference>
<dbReference type="GO" id="GO:0005085">
    <property type="term" value="F:guanyl-nucleotide exchange factor activity"/>
    <property type="evidence" value="ECO:0007669"/>
    <property type="project" value="InterPro"/>
</dbReference>
<reference evidence="5" key="1">
    <citation type="submission" date="2020-03" db="EMBL/GenBank/DDBJ databases">
        <title>FDA dAtabase for Regulatory Grade micrObial Sequences (FDA-ARGOS): Supporting development and validation of Infectious Disease Dx tests.</title>
        <authorList>
            <person name="Campos J."/>
            <person name="Goldberg B."/>
            <person name="Tallon L."/>
            <person name="Sadzewicz L."/>
            <person name="Vavikolanu K."/>
            <person name="Mehta A."/>
            <person name="Aluvathingal J."/>
            <person name="Nadendla S."/>
            <person name="Nandy P."/>
            <person name="Geyer C."/>
            <person name="Yan Y."/>
            <person name="Sichtig H."/>
        </authorList>
    </citation>
    <scope>NUCLEOTIDE SEQUENCE [LARGE SCALE GENOMIC DNA]</scope>
    <source>
        <strain evidence="5">FDAARGOS_652</strain>
    </source>
</reference>
<feature type="domain" description="GDP/GTP exchange factor Sec2 N-terminal" evidence="4">
    <location>
        <begin position="30"/>
        <end position="157"/>
    </location>
</feature>
<dbReference type="GO" id="GO:0070319">
    <property type="term" value="C:Golgi to plasma membrane transport vesicle"/>
    <property type="evidence" value="ECO:0007669"/>
    <property type="project" value="TreeGrafter"/>
</dbReference>
<dbReference type="Pfam" id="PF06428">
    <property type="entry name" value="Sec2p"/>
    <property type="match status" value="1"/>
</dbReference>
<feature type="compositionally biased region" description="Polar residues" evidence="3">
    <location>
        <begin position="613"/>
        <end position="630"/>
    </location>
</feature>
<dbReference type="EMBL" id="JABWAB010000004">
    <property type="protein sequence ID" value="KAF6052992.1"/>
    <property type="molecule type" value="Genomic_DNA"/>
</dbReference>
<feature type="region of interest" description="Disordered" evidence="3">
    <location>
        <begin position="554"/>
        <end position="702"/>
    </location>
</feature>
<feature type="compositionally biased region" description="Low complexity" evidence="3">
    <location>
        <begin position="510"/>
        <end position="523"/>
    </location>
</feature>
<evidence type="ECO:0000313" key="6">
    <source>
        <dbReference type="Proteomes" id="UP000590412"/>
    </source>
</evidence>
<dbReference type="CDD" id="cd21044">
    <property type="entry name" value="Rab11BD_RAB3IP_like"/>
    <property type="match status" value="1"/>
</dbReference>
<dbReference type="PANTHER" id="PTHR14430:SF0">
    <property type="entry name" value="SEC2P DOMAIN-CONTAINING PROTEIN"/>
    <property type="match status" value="1"/>
</dbReference>
<evidence type="ECO:0000256" key="3">
    <source>
        <dbReference type="SAM" id="MobiDB-lite"/>
    </source>
</evidence>
<evidence type="ECO:0000313" key="5">
    <source>
        <dbReference type="EMBL" id="KAF6052992.1"/>
    </source>
</evidence>